<dbReference type="PANTHER" id="PTHR46910:SF18">
    <property type="entry name" value="ZN(II)2CYS6 TRANSCRIPTION FACTOR (EUROFUNG)"/>
    <property type="match status" value="1"/>
</dbReference>
<dbReference type="GO" id="GO:0003677">
    <property type="term" value="F:DNA binding"/>
    <property type="evidence" value="ECO:0007669"/>
    <property type="project" value="InterPro"/>
</dbReference>
<dbReference type="Proteomes" id="UP000799770">
    <property type="component" value="Unassembled WGS sequence"/>
</dbReference>
<dbReference type="GO" id="GO:0008270">
    <property type="term" value="F:zinc ion binding"/>
    <property type="evidence" value="ECO:0007669"/>
    <property type="project" value="InterPro"/>
</dbReference>
<evidence type="ECO:0000313" key="3">
    <source>
        <dbReference type="EMBL" id="KAF2122698.1"/>
    </source>
</evidence>
<protein>
    <recommendedName>
        <fullName evidence="2">Xylanolytic transcriptional activator regulatory domain-containing protein</fullName>
    </recommendedName>
</protein>
<keyword evidence="4" id="KW-1185">Reference proteome</keyword>
<dbReference type="InterPro" id="IPR007219">
    <property type="entry name" value="XnlR_reg_dom"/>
</dbReference>
<gene>
    <name evidence="3" type="ORF">BDV96DRAFT_639266</name>
</gene>
<dbReference type="PANTHER" id="PTHR46910">
    <property type="entry name" value="TRANSCRIPTION FACTOR PDR1"/>
    <property type="match status" value="1"/>
</dbReference>
<dbReference type="GO" id="GO:0003700">
    <property type="term" value="F:DNA-binding transcription factor activity"/>
    <property type="evidence" value="ECO:0007669"/>
    <property type="project" value="InterPro"/>
</dbReference>
<evidence type="ECO:0000313" key="4">
    <source>
        <dbReference type="Proteomes" id="UP000799770"/>
    </source>
</evidence>
<feature type="domain" description="Xylanolytic transcriptional activator regulatory" evidence="2">
    <location>
        <begin position="30"/>
        <end position="108"/>
    </location>
</feature>
<dbReference type="OrthoDB" id="2123952at2759"/>
<dbReference type="EMBL" id="ML977310">
    <property type="protein sequence ID" value="KAF2122698.1"/>
    <property type="molecule type" value="Genomic_DNA"/>
</dbReference>
<dbReference type="InterPro" id="IPR050987">
    <property type="entry name" value="AtrR-like"/>
</dbReference>
<organism evidence="3 4">
    <name type="scientific">Lophiotrema nucula</name>
    <dbReference type="NCBI Taxonomy" id="690887"/>
    <lineage>
        <taxon>Eukaryota</taxon>
        <taxon>Fungi</taxon>
        <taxon>Dikarya</taxon>
        <taxon>Ascomycota</taxon>
        <taxon>Pezizomycotina</taxon>
        <taxon>Dothideomycetes</taxon>
        <taxon>Pleosporomycetidae</taxon>
        <taxon>Pleosporales</taxon>
        <taxon>Lophiotremataceae</taxon>
        <taxon>Lophiotrema</taxon>
    </lineage>
</organism>
<sequence>METLKAPLYHQLMGLYHTLIADQGLADEGRWPSDMLPLEREARRRLFWHMYRLEVHTALIIGHTIRCPEIQIAVEYPSDPVFDLQSTNSDLEWLTGWNFVTDLYRGLEHLLVHFRSRRTNAANAQKMQFVVSHTLTDESRAALLTSLEIIHEALPRRFKEPAEMSGDIDRNRCVYQTANIICTYQLLKLLSYASGNVTFHDACQTVLQLVESISAIPNAFLRSMSLAMVQELSGFGHILGSFIGKPLTVDNYQQLKAVM</sequence>
<reference evidence="3" key="1">
    <citation type="journal article" date="2020" name="Stud. Mycol.">
        <title>101 Dothideomycetes genomes: a test case for predicting lifestyles and emergence of pathogens.</title>
        <authorList>
            <person name="Haridas S."/>
            <person name="Albert R."/>
            <person name="Binder M."/>
            <person name="Bloem J."/>
            <person name="Labutti K."/>
            <person name="Salamov A."/>
            <person name="Andreopoulos B."/>
            <person name="Baker S."/>
            <person name="Barry K."/>
            <person name="Bills G."/>
            <person name="Bluhm B."/>
            <person name="Cannon C."/>
            <person name="Castanera R."/>
            <person name="Culley D."/>
            <person name="Daum C."/>
            <person name="Ezra D."/>
            <person name="Gonzalez J."/>
            <person name="Henrissat B."/>
            <person name="Kuo A."/>
            <person name="Liang C."/>
            <person name="Lipzen A."/>
            <person name="Lutzoni F."/>
            <person name="Magnuson J."/>
            <person name="Mondo S."/>
            <person name="Nolan M."/>
            <person name="Ohm R."/>
            <person name="Pangilinan J."/>
            <person name="Park H.-J."/>
            <person name="Ramirez L."/>
            <person name="Alfaro M."/>
            <person name="Sun H."/>
            <person name="Tritt A."/>
            <person name="Yoshinaga Y."/>
            <person name="Zwiers L.-H."/>
            <person name="Turgeon B."/>
            <person name="Goodwin S."/>
            <person name="Spatafora J."/>
            <person name="Crous P."/>
            <person name="Grigoriev I."/>
        </authorList>
    </citation>
    <scope>NUCLEOTIDE SEQUENCE</scope>
    <source>
        <strain evidence="3">CBS 627.86</strain>
    </source>
</reference>
<dbReference type="Pfam" id="PF04082">
    <property type="entry name" value="Fungal_trans"/>
    <property type="match status" value="1"/>
</dbReference>
<dbReference type="GO" id="GO:0006351">
    <property type="term" value="P:DNA-templated transcription"/>
    <property type="evidence" value="ECO:0007669"/>
    <property type="project" value="InterPro"/>
</dbReference>
<dbReference type="AlphaFoldDB" id="A0A6A5ZWE7"/>
<accession>A0A6A5ZWE7</accession>
<evidence type="ECO:0000256" key="1">
    <source>
        <dbReference type="ARBA" id="ARBA00023242"/>
    </source>
</evidence>
<name>A0A6A5ZWE7_9PLEO</name>
<evidence type="ECO:0000259" key="2">
    <source>
        <dbReference type="Pfam" id="PF04082"/>
    </source>
</evidence>
<keyword evidence="1" id="KW-0539">Nucleus</keyword>
<dbReference type="CDD" id="cd12148">
    <property type="entry name" value="fungal_TF_MHR"/>
    <property type="match status" value="1"/>
</dbReference>
<proteinExistence type="predicted"/>